<feature type="transmembrane region" description="Helical" evidence="8">
    <location>
        <begin position="235"/>
        <end position="259"/>
    </location>
</feature>
<feature type="transmembrane region" description="Helical" evidence="8">
    <location>
        <begin position="421"/>
        <end position="438"/>
    </location>
</feature>
<keyword evidence="5 8" id="KW-1133">Transmembrane helix</keyword>
<evidence type="ECO:0000256" key="1">
    <source>
        <dbReference type="ARBA" id="ARBA00004141"/>
    </source>
</evidence>
<protein>
    <submittedName>
        <fullName evidence="9">Sodium:solute symporter</fullName>
    </submittedName>
</protein>
<feature type="transmembrane region" description="Helical" evidence="8">
    <location>
        <begin position="370"/>
        <end position="390"/>
    </location>
</feature>
<dbReference type="Gene3D" id="1.20.1730.10">
    <property type="entry name" value="Sodium/glucose cotransporter"/>
    <property type="match status" value="1"/>
</dbReference>
<evidence type="ECO:0000256" key="8">
    <source>
        <dbReference type="SAM" id="Phobius"/>
    </source>
</evidence>
<evidence type="ECO:0000256" key="3">
    <source>
        <dbReference type="ARBA" id="ARBA00022448"/>
    </source>
</evidence>
<dbReference type="Pfam" id="PF00474">
    <property type="entry name" value="SSF"/>
    <property type="match status" value="1"/>
</dbReference>
<feature type="transmembrane region" description="Helical" evidence="8">
    <location>
        <begin position="318"/>
        <end position="340"/>
    </location>
</feature>
<reference evidence="10" key="1">
    <citation type="journal article" date="2019" name="Int. J. Syst. Evol. Microbiol.">
        <title>The Global Catalogue of Microorganisms (GCM) 10K type strain sequencing project: providing services to taxonomists for standard genome sequencing and annotation.</title>
        <authorList>
            <consortium name="The Broad Institute Genomics Platform"/>
            <consortium name="The Broad Institute Genome Sequencing Center for Infectious Disease"/>
            <person name="Wu L."/>
            <person name="Ma J."/>
        </authorList>
    </citation>
    <scope>NUCLEOTIDE SEQUENCE [LARGE SCALE GENOMIC DNA]</scope>
    <source>
        <strain evidence="10">CCUG 52478</strain>
    </source>
</reference>
<dbReference type="EMBL" id="JBHTLX010000009">
    <property type="protein sequence ID" value="MFD1247806.1"/>
    <property type="molecule type" value="Genomic_DNA"/>
</dbReference>
<dbReference type="PANTHER" id="PTHR48086:SF8">
    <property type="entry name" value="MONOCARBOXYLIC ACID PERMEASE"/>
    <property type="match status" value="1"/>
</dbReference>
<accession>A0ABW3VXN8</accession>
<feature type="transmembrane region" description="Helical" evidence="8">
    <location>
        <begin position="159"/>
        <end position="180"/>
    </location>
</feature>
<evidence type="ECO:0000313" key="9">
    <source>
        <dbReference type="EMBL" id="MFD1247806.1"/>
    </source>
</evidence>
<name>A0ABW3VXN8_9ACTN</name>
<keyword evidence="4 8" id="KW-0812">Transmembrane</keyword>
<proteinExistence type="inferred from homology"/>
<dbReference type="InterPro" id="IPR050277">
    <property type="entry name" value="Sodium:Solute_Symporter"/>
</dbReference>
<dbReference type="RefSeq" id="WP_367918778.1">
    <property type="nucleotide sequence ID" value="NZ_BAABAC010000015.1"/>
</dbReference>
<evidence type="ECO:0000256" key="5">
    <source>
        <dbReference type="ARBA" id="ARBA00022989"/>
    </source>
</evidence>
<comment type="subcellular location">
    <subcellularLocation>
        <location evidence="1">Membrane</location>
        <topology evidence="1">Multi-pass membrane protein</topology>
    </subcellularLocation>
</comment>
<dbReference type="PROSITE" id="PS50283">
    <property type="entry name" value="NA_SOLUT_SYMP_3"/>
    <property type="match status" value="1"/>
</dbReference>
<keyword evidence="10" id="KW-1185">Reference proteome</keyword>
<dbReference type="InterPro" id="IPR001734">
    <property type="entry name" value="Na/solute_symporter"/>
</dbReference>
<feature type="transmembrane region" description="Helical" evidence="8">
    <location>
        <begin position="187"/>
        <end position="206"/>
    </location>
</feature>
<feature type="transmembrane region" description="Helical" evidence="8">
    <location>
        <begin position="271"/>
        <end position="298"/>
    </location>
</feature>
<evidence type="ECO:0000256" key="7">
    <source>
        <dbReference type="RuleBase" id="RU362091"/>
    </source>
</evidence>
<feature type="transmembrane region" description="Helical" evidence="8">
    <location>
        <begin position="444"/>
        <end position="468"/>
    </location>
</feature>
<feature type="transmembrane region" description="Helical" evidence="8">
    <location>
        <begin position="117"/>
        <end position="139"/>
    </location>
</feature>
<comment type="similarity">
    <text evidence="2 7">Belongs to the sodium:solute symporter (SSF) (TC 2.A.21) family.</text>
</comment>
<dbReference type="CDD" id="cd10322">
    <property type="entry name" value="SLC5sbd"/>
    <property type="match status" value="1"/>
</dbReference>
<keyword evidence="3" id="KW-0813">Transport</keyword>
<evidence type="ECO:0000256" key="4">
    <source>
        <dbReference type="ARBA" id="ARBA00022692"/>
    </source>
</evidence>
<sequence length="483" mass="50713">MAVAIIVITLALAGLIGIMSRRRAVAGDLTSWSIGGRSFGTVLFWVLAAGEIYSTATFLGASGGAYSIGAAAMWTTAYGTIAMCLGYLYLPRLWRYASNHGLMTQADYFAHRFGSRWIGAAFGVVGVAFMIPYIEIQLLGFGQIIEVTTKGALPRETSMLVAFAVVAVFVFLSGMHATALVSILKDILMVAAIVIVGVWIPIHYFGSYAHVVDKVQQTHPGLLSLTGLTPQHTPLWMMTTLIGSGLAFFMFPHSTAAIFSAKSEKTVRRNMVFLPFYGVLLFLPVMVGLTALLAIPGIQGPASNGVLLNLTVQTLPSWLVGIVGAGGALAAIVPVSLLVLQSATQLSKNVFRDAFAPNASDHTVLRISRVMVLVVMGVSLGIALSAPTLLVNLLQIGQTGVTQFVPAVLLGLFWKRLNTTATIVGAAVGLGLVAWSVLSVTPIVLGLNIGFAALAVNLTITVVGSLVLPARAATPAHLEGVAA</sequence>
<gene>
    <name evidence="9" type="ORF">ACFQ3F_08395</name>
</gene>
<keyword evidence="6 8" id="KW-0472">Membrane</keyword>
<feature type="transmembrane region" description="Helical" evidence="8">
    <location>
        <begin position="65"/>
        <end position="90"/>
    </location>
</feature>
<evidence type="ECO:0000256" key="6">
    <source>
        <dbReference type="ARBA" id="ARBA00023136"/>
    </source>
</evidence>
<evidence type="ECO:0000313" key="10">
    <source>
        <dbReference type="Proteomes" id="UP001597229"/>
    </source>
</evidence>
<organism evidence="9 10">
    <name type="scientific">Nocardioides ginsengisoli</name>
    <dbReference type="NCBI Taxonomy" id="363868"/>
    <lineage>
        <taxon>Bacteria</taxon>
        <taxon>Bacillati</taxon>
        <taxon>Actinomycetota</taxon>
        <taxon>Actinomycetes</taxon>
        <taxon>Propionibacteriales</taxon>
        <taxon>Nocardioidaceae</taxon>
        <taxon>Nocardioides</taxon>
    </lineage>
</organism>
<dbReference type="InterPro" id="IPR038377">
    <property type="entry name" value="Na/Glc_symporter_sf"/>
</dbReference>
<dbReference type="PANTHER" id="PTHR48086">
    <property type="entry name" value="SODIUM/PROLINE SYMPORTER-RELATED"/>
    <property type="match status" value="1"/>
</dbReference>
<evidence type="ECO:0000256" key="2">
    <source>
        <dbReference type="ARBA" id="ARBA00006434"/>
    </source>
</evidence>
<comment type="caution">
    <text evidence="9">The sequence shown here is derived from an EMBL/GenBank/DDBJ whole genome shotgun (WGS) entry which is preliminary data.</text>
</comment>
<dbReference type="Proteomes" id="UP001597229">
    <property type="component" value="Unassembled WGS sequence"/>
</dbReference>